<dbReference type="Proteomes" id="UP001185069">
    <property type="component" value="Unassembled WGS sequence"/>
</dbReference>
<proteinExistence type="predicted"/>
<protein>
    <submittedName>
        <fullName evidence="1">Uncharacterized protein YbdZ (MbtH family)</fullName>
    </submittedName>
</protein>
<sequence length="70" mass="8029">MSKVLENIKPRHGLNVRLTDRAGIWQCLDKSPKQGGWRMLAVDNEARESGTYAEATYRTMRPHNWDGADE</sequence>
<dbReference type="EMBL" id="JAVDQF010000001">
    <property type="protein sequence ID" value="MDR6270643.1"/>
    <property type="molecule type" value="Genomic_DNA"/>
</dbReference>
<keyword evidence="2" id="KW-1185">Reference proteome</keyword>
<gene>
    <name evidence="1" type="ORF">JOE69_002881</name>
</gene>
<name>A0ABU1JE60_9MICC</name>
<reference evidence="1 2" key="1">
    <citation type="submission" date="2023-07" db="EMBL/GenBank/DDBJ databases">
        <title>Sequencing the genomes of 1000 actinobacteria strains.</title>
        <authorList>
            <person name="Klenk H.-P."/>
        </authorList>
    </citation>
    <scope>NUCLEOTIDE SEQUENCE [LARGE SCALE GENOMIC DNA]</scope>
    <source>
        <strain evidence="1 2">DSM 14555</strain>
    </source>
</reference>
<organism evidence="1 2">
    <name type="scientific">Arthrobacter russicus</name>
    <dbReference type="NCBI Taxonomy" id="172040"/>
    <lineage>
        <taxon>Bacteria</taxon>
        <taxon>Bacillati</taxon>
        <taxon>Actinomycetota</taxon>
        <taxon>Actinomycetes</taxon>
        <taxon>Micrococcales</taxon>
        <taxon>Micrococcaceae</taxon>
        <taxon>Arthrobacter</taxon>
    </lineage>
</organism>
<comment type="caution">
    <text evidence="1">The sequence shown here is derived from an EMBL/GenBank/DDBJ whole genome shotgun (WGS) entry which is preliminary data.</text>
</comment>
<evidence type="ECO:0000313" key="1">
    <source>
        <dbReference type="EMBL" id="MDR6270643.1"/>
    </source>
</evidence>
<accession>A0ABU1JE60</accession>
<evidence type="ECO:0000313" key="2">
    <source>
        <dbReference type="Proteomes" id="UP001185069"/>
    </source>
</evidence>
<dbReference type="RefSeq" id="WP_309799841.1">
    <property type="nucleotide sequence ID" value="NZ_BAAAHY010000004.1"/>
</dbReference>